<evidence type="ECO:0000256" key="1">
    <source>
        <dbReference type="SAM" id="Phobius"/>
    </source>
</evidence>
<accession>A0A1G9SUC8</accession>
<dbReference type="STRING" id="1137991.SAMN05660642_02376"/>
<protein>
    <submittedName>
        <fullName evidence="2">Uncharacterized protein</fullName>
    </submittedName>
</protein>
<name>A0A1G9SUC8_9ACTN</name>
<gene>
    <name evidence="2" type="ORF">SAMN05660642_02376</name>
</gene>
<evidence type="ECO:0000313" key="2">
    <source>
        <dbReference type="EMBL" id="SDM39036.1"/>
    </source>
</evidence>
<keyword evidence="1" id="KW-0472">Membrane</keyword>
<sequence>MPPLALTAGVLGLVGALPTLFLAVVAVALGGLSADAGPDPWTYLLLAAPLVQVLGAAWLLARRSWLLLVLAVVPVAVLAGAVVWAATGTEDAGNAGLPLLLLVAPVLAAVLAATPRVRRWVAGRPRRTR</sequence>
<keyword evidence="3" id="KW-1185">Reference proteome</keyword>
<feature type="transmembrane region" description="Helical" evidence="1">
    <location>
        <begin position="67"/>
        <end position="87"/>
    </location>
</feature>
<reference evidence="3" key="1">
    <citation type="submission" date="2016-10" db="EMBL/GenBank/DDBJ databases">
        <authorList>
            <person name="Varghese N."/>
            <person name="Submissions S."/>
        </authorList>
    </citation>
    <scope>NUCLEOTIDE SEQUENCE [LARGE SCALE GENOMIC DNA]</scope>
    <source>
        <strain evidence="3">DSM 45419</strain>
    </source>
</reference>
<proteinExistence type="predicted"/>
<dbReference type="RefSeq" id="WP_091218147.1">
    <property type="nucleotide sequence ID" value="NZ_FNHE01000005.1"/>
</dbReference>
<dbReference type="EMBL" id="FNHE01000005">
    <property type="protein sequence ID" value="SDM39036.1"/>
    <property type="molecule type" value="Genomic_DNA"/>
</dbReference>
<evidence type="ECO:0000313" key="3">
    <source>
        <dbReference type="Proteomes" id="UP000198680"/>
    </source>
</evidence>
<dbReference type="Proteomes" id="UP000198680">
    <property type="component" value="Unassembled WGS sequence"/>
</dbReference>
<keyword evidence="1" id="KW-1133">Transmembrane helix</keyword>
<dbReference type="AlphaFoldDB" id="A0A1G9SUC8"/>
<keyword evidence="1" id="KW-0812">Transmembrane</keyword>
<feature type="transmembrane region" description="Helical" evidence="1">
    <location>
        <begin position="99"/>
        <end position="117"/>
    </location>
</feature>
<organism evidence="2 3">
    <name type="scientific">Geodermatophilus siccatus</name>
    <dbReference type="NCBI Taxonomy" id="1137991"/>
    <lineage>
        <taxon>Bacteria</taxon>
        <taxon>Bacillati</taxon>
        <taxon>Actinomycetota</taxon>
        <taxon>Actinomycetes</taxon>
        <taxon>Geodermatophilales</taxon>
        <taxon>Geodermatophilaceae</taxon>
        <taxon>Geodermatophilus</taxon>
    </lineage>
</organism>
<feature type="transmembrane region" description="Helical" evidence="1">
    <location>
        <begin position="40"/>
        <end position="60"/>
    </location>
</feature>